<name>A0A6J7J2A0_9ZZZZ</name>
<dbReference type="GO" id="GO:0071555">
    <property type="term" value="P:cell wall organization"/>
    <property type="evidence" value="ECO:0007669"/>
    <property type="project" value="TreeGrafter"/>
</dbReference>
<keyword evidence="2" id="KW-1133">Transmembrane helix</keyword>
<dbReference type="Gene3D" id="3.90.1310.10">
    <property type="entry name" value="Penicillin-binding protein 2a (Domain 2)"/>
    <property type="match status" value="1"/>
</dbReference>
<dbReference type="Gene3D" id="3.40.710.10">
    <property type="entry name" value="DD-peptidase/beta-lactamase superfamily"/>
    <property type="match status" value="1"/>
</dbReference>
<protein>
    <submittedName>
        <fullName evidence="4">Unannotated protein</fullName>
    </submittedName>
</protein>
<keyword evidence="2" id="KW-0472">Membrane</keyword>
<sequence length="592" mass="60794">MAAARARSSLQATVAAPTPNARASHGRPSAAVARRRRIAAAGSLVAAFFVIMIIVVASGGGPDSRRAVVDAYAAGWAKGDWAQMHAQLSPAAKSRVPLLEFARAHRGALAIASAGARGVQLTGEPQAQGDTWLLPVAIRTRLFGTVRGSVVLPIEDTPNGPRIAWQPHLVFPGLRPGEELERRTRLLARGTLLARDATVLAQGADRSSPVPDVAGQVVGRLGPIPPEDQVRATSLGVPADASVGVSGLERLFDAQLTGIPAGTLIAGGRTIVRSVGRPGATVKTTISPPVERAAIAALAGRYGGAVALDPRTGAVLAYAGAAFSLVQPPGSTFKIITAAAALQARTATPTSSYAFATAADVRGTPIANAAGELCGGTLVQAFAASCNSVFAPLGIELGARRMVAAAEAFGFNRPPALPIAATSRFPAAALTDDLAVGSASIGQGQVEATTLQMAETAGIIARRGVRAPLTLSYDREQRARGRRGRRVIPERVARQIERMMLAVVRSGTGYAAALPRVSVAGKTGTAELRSRKAGDTTVNPEDTDAWFVAFAPAGGRTKPRIVVGVLLGNAGASKDTAAPAARLILQAGLRRD</sequence>
<gene>
    <name evidence="4" type="ORF">UFOPK3674_01567</name>
</gene>
<organism evidence="4">
    <name type="scientific">freshwater metagenome</name>
    <dbReference type="NCBI Taxonomy" id="449393"/>
    <lineage>
        <taxon>unclassified sequences</taxon>
        <taxon>metagenomes</taxon>
        <taxon>ecological metagenomes</taxon>
    </lineage>
</organism>
<dbReference type="EMBL" id="CAFBMX010000007">
    <property type="protein sequence ID" value="CAB4937256.1"/>
    <property type="molecule type" value="Genomic_DNA"/>
</dbReference>
<keyword evidence="2" id="KW-0812">Transmembrane</keyword>
<feature type="region of interest" description="Disordered" evidence="1">
    <location>
        <begin position="1"/>
        <end position="29"/>
    </location>
</feature>
<dbReference type="GO" id="GO:0008658">
    <property type="term" value="F:penicillin binding"/>
    <property type="evidence" value="ECO:0007669"/>
    <property type="project" value="InterPro"/>
</dbReference>
<dbReference type="InterPro" id="IPR001460">
    <property type="entry name" value="PCN-bd_Tpept"/>
</dbReference>
<evidence type="ECO:0000256" key="1">
    <source>
        <dbReference type="SAM" id="MobiDB-lite"/>
    </source>
</evidence>
<dbReference type="Pfam" id="PF00905">
    <property type="entry name" value="Transpeptidase"/>
    <property type="match status" value="1"/>
</dbReference>
<evidence type="ECO:0000256" key="2">
    <source>
        <dbReference type="SAM" id="Phobius"/>
    </source>
</evidence>
<reference evidence="4" key="1">
    <citation type="submission" date="2020-05" db="EMBL/GenBank/DDBJ databases">
        <authorList>
            <person name="Chiriac C."/>
            <person name="Salcher M."/>
            <person name="Ghai R."/>
            <person name="Kavagutti S V."/>
        </authorList>
    </citation>
    <scope>NUCLEOTIDE SEQUENCE</scope>
</reference>
<dbReference type="GO" id="GO:0005886">
    <property type="term" value="C:plasma membrane"/>
    <property type="evidence" value="ECO:0007669"/>
    <property type="project" value="TreeGrafter"/>
</dbReference>
<evidence type="ECO:0000259" key="3">
    <source>
        <dbReference type="Pfam" id="PF00905"/>
    </source>
</evidence>
<dbReference type="AlphaFoldDB" id="A0A6J7J2A0"/>
<dbReference type="SUPFAM" id="SSF56601">
    <property type="entry name" value="beta-lactamase/transpeptidase-like"/>
    <property type="match status" value="1"/>
</dbReference>
<dbReference type="InterPro" id="IPR012338">
    <property type="entry name" value="Beta-lactam/transpept-like"/>
</dbReference>
<dbReference type="PANTHER" id="PTHR30627:SF24">
    <property type="entry name" value="PENICILLIN-BINDING PROTEIN 4B"/>
    <property type="match status" value="1"/>
</dbReference>
<dbReference type="PANTHER" id="PTHR30627">
    <property type="entry name" value="PEPTIDOGLYCAN D,D-TRANSPEPTIDASE"/>
    <property type="match status" value="1"/>
</dbReference>
<evidence type="ECO:0000313" key="4">
    <source>
        <dbReference type="EMBL" id="CAB4937256.1"/>
    </source>
</evidence>
<dbReference type="InterPro" id="IPR050515">
    <property type="entry name" value="Beta-lactam/transpept"/>
</dbReference>
<feature type="transmembrane region" description="Helical" evidence="2">
    <location>
        <begin position="38"/>
        <end position="57"/>
    </location>
</feature>
<dbReference type="GO" id="GO:0071972">
    <property type="term" value="F:peptidoglycan L,D-transpeptidase activity"/>
    <property type="evidence" value="ECO:0007669"/>
    <property type="project" value="TreeGrafter"/>
</dbReference>
<feature type="domain" description="Penicillin-binding protein transpeptidase" evidence="3">
    <location>
        <begin position="303"/>
        <end position="585"/>
    </location>
</feature>
<accession>A0A6J7J2A0</accession>
<proteinExistence type="predicted"/>